<reference evidence="2 3" key="1">
    <citation type="submission" date="2019-07" db="EMBL/GenBank/DDBJ databases">
        <title>The draft genome sequence of Vibrio algivorus M1486.</title>
        <authorList>
            <person name="Meng X."/>
        </authorList>
    </citation>
    <scope>NUCLEOTIDE SEQUENCE [LARGE SCALE GENOMIC DNA]</scope>
    <source>
        <strain evidence="2 3">M1486</strain>
    </source>
</reference>
<gene>
    <name evidence="2" type="ORF">FOF44_12045</name>
</gene>
<dbReference type="InterPro" id="IPR036291">
    <property type="entry name" value="NAD(P)-bd_dom_sf"/>
</dbReference>
<dbReference type="EMBL" id="VMKJ01000025">
    <property type="protein sequence ID" value="TVO35277.1"/>
    <property type="molecule type" value="Genomic_DNA"/>
</dbReference>
<dbReference type="Pfam" id="PF00106">
    <property type="entry name" value="adh_short"/>
    <property type="match status" value="1"/>
</dbReference>
<dbReference type="AlphaFoldDB" id="A0A557P3P6"/>
<dbReference type="PANTHER" id="PTHR43658:SF8">
    <property type="entry name" value="17-BETA-HYDROXYSTEROID DEHYDROGENASE 14-RELATED"/>
    <property type="match status" value="1"/>
</dbReference>
<evidence type="ECO:0000256" key="1">
    <source>
        <dbReference type="ARBA" id="ARBA00023002"/>
    </source>
</evidence>
<proteinExistence type="predicted"/>
<comment type="caution">
    <text evidence="2">The sequence shown here is derived from an EMBL/GenBank/DDBJ whole genome shotgun (WGS) entry which is preliminary data.</text>
</comment>
<dbReference type="NCBIfam" id="NF006464">
    <property type="entry name" value="PRK08862.1"/>
    <property type="match status" value="1"/>
</dbReference>
<name>A0A557P3P6_9VIBR</name>
<evidence type="ECO:0000313" key="3">
    <source>
        <dbReference type="Proteomes" id="UP000319828"/>
    </source>
</evidence>
<accession>A0A557P3P6</accession>
<evidence type="ECO:0000313" key="2">
    <source>
        <dbReference type="EMBL" id="TVO35277.1"/>
    </source>
</evidence>
<protein>
    <submittedName>
        <fullName evidence="2">SDR family oxidoreductase</fullName>
    </submittedName>
</protein>
<dbReference type="InterPro" id="IPR002347">
    <property type="entry name" value="SDR_fam"/>
</dbReference>
<dbReference type="SUPFAM" id="SSF51735">
    <property type="entry name" value="NAD(P)-binding Rossmann-fold domains"/>
    <property type="match status" value="1"/>
</dbReference>
<dbReference type="CDD" id="cd05233">
    <property type="entry name" value="SDR_c"/>
    <property type="match status" value="1"/>
</dbReference>
<dbReference type="Proteomes" id="UP000319828">
    <property type="component" value="Unassembled WGS sequence"/>
</dbReference>
<dbReference type="PANTHER" id="PTHR43658">
    <property type="entry name" value="SHORT-CHAIN DEHYDROGENASE/REDUCTASE"/>
    <property type="match status" value="1"/>
</dbReference>
<dbReference type="GO" id="GO:0016491">
    <property type="term" value="F:oxidoreductase activity"/>
    <property type="evidence" value="ECO:0007669"/>
    <property type="project" value="UniProtKB-KW"/>
</dbReference>
<sequence length="239" mass="27236">MALCLRALGIFYLIPMRCYMNIQNSVVVITSAGSHLGQNLAQHFLSLNANVILVDNNEASLNQALHHCQPYSSHVFQYLLDDESFESVQPLFSSINQQFDKGIDVLINLYPSLPSPSLIKDEQIDSYSRQYSKLAATMLCFSKLAARHMLHNQKRGVIVNLSSQEQDSLSQPSSLISEFTQNWAKELMPFNIRVGGILPSRSERHTKHRGWAKSHDELIRNTEYIVENEYFNGRILDSY</sequence>
<organism evidence="2 3">
    <name type="scientific">Vibrio algivorus</name>
    <dbReference type="NCBI Taxonomy" id="1667024"/>
    <lineage>
        <taxon>Bacteria</taxon>
        <taxon>Pseudomonadati</taxon>
        <taxon>Pseudomonadota</taxon>
        <taxon>Gammaproteobacteria</taxon>
        <taxon>Vibrionales</taxon>
        <taxon>Vibrionaceae</taxon>
        <taxon>Vibrio</taxon>
    </lineage>
</organism>
<keyword evidence="1" id="KW-0560">Oxidoreductase</keyword>
<dbReference type="OrthoDB" id="5918124at2"/>
<dbReference type="Gene3D" id="3.40.50.720">
    <property type="entry name" value="NAD(P)-binding Rossmann-like Domain"/>
    <property type="match status" value="1"/>
</dbReference>